<dbReference type="EMBL" id="BNBF01000016">
    <property type="protein sequence ID" value="GHG60518.1"/>
    <property type="molecule type" value="Genomic_DNA"/>
</dbReference>
<evidence type="ECO:0000313" key="3">
    <source>
        <dbReference type="EMBL" id="GHG60518.1"/>
    </source>
</evidence>
<dbReference type="Gene3D" id="3.20.20.370">
    <property type="entry name" value="Glycoside hydrolase/deacetylase"/>
    <property type="match status" value="1"/>
</dbReference>
<sequence length="258" mass="27855">MSLVPGRAWRTAAVLLPAGAAAAHIGPAATWLPGVRLLFFPGLAGSGPRRHIALTFDDGPDPVSTPHFLDTLDGLGVRATFFVVGEHAVRHPELVRETVRRGHELGVHGWTHDRPWRPAFARDAAGIARTVSAVHDLTGRRPRWYRPPYGILTASRWRAARRAGLRTVLWSAWGRDWTADATPASVRARIAADLRGGGTVLLHDSDHHAAPGCWRATLAALPAVVQDCREAGLTVGPLRDHAPAGTGPRGRYPRRPAP</sequence>
<dbReference type="PANTHER" id="PTHR10587:SF137">
    <property type="entry name" value="4-DEOXY-4-FORMAMIDO-L-ARABINOSE-PHOSPHOUNDECAPRENOL DEFORMYLASE ARND-RELATED"/>
    <property type="match status" value="1"/>
</dbReference>
<gene>
    <name evidence="3" type="ORF">GCM10018980_49020</name>
</gene>
<feature type="domain" description="NodB homology" evidence="2">
    <location>
        <begin position="50"/>
        <end position="236"/>
    </location>
</feature>
<proteinExistence type="predicted"/>
<evidence type="ECO:0000259" key="2">
    <source>
        <dbReference type="PROSITE" id="PS51677"/>
    </source>
</evidence>
<dbReference type="SUPFAM" id="SSF88713">
    <property type="entry name" value="Glycoside hydrolase/deacetylase"/>
    <property type="match status" value="1"/>
</dbReference>
<dbReference type="Proteomes" id="UP000619355">
    <property type="component" value="Unassembled WGS sequence"/>
</dbReference>
<comment type="caution">
    <text evidence="3">The sequence shown here is derived from an EMBL/GenBank/DDBJ whole genome shotgun (WGS) entry which is preliminary data.</text>
</comment>
<name>A0A919KCS3_9ACTN</name>
<dbReference type="GO" id="GO:0005975">
    <property type="term" value="P:carbohydrate metabolic process"/>
    <property type="evidence" value="ECO:0007669"/>
    <property type="project" value="InterPro"/>
</dbReference>
<dbReference type="CDD" id="cd10959">
    <property type="entry name" value="CE4_NodB_like_3"/>
    <property type="match status" value="1"/>
</dbReference>
<dbReference type="PROSITE" id="PS51677">
    <property type="entry name" value="NODB"/>
    <property type="match status" value="1"/>
</dbReference>
<reference evidence="4" key="1">
    <citation type="journal article" date="2019" name="Int. J. Syst. Evol. Microbiol.">
        <title>The Global Catalogue of Microorganisms (GCM) 10K type strain sequencing project: providing services to taxonomists for standard genome sequencing and annotation.</title>
        <authorList>
            <consortium name="The Broad Institute Genomics Platform"/>
            <consortium name="The Broad Institute Genome Sequencing Center for Infectious Disease"/>
            <person name="Wu L."/>
            <person name="Ma J."/>
        </authorList>
    </citation>
    <scope>NUCLEOTIDE SEQUENCE [LARGE SCALE GENOMIC DNA]</scope>
    <source>
        <strain evidence="4">JCM 4253</strain>
    </source>
</reference>
<feature type="region of interest" description="Disordered" evidence="1">
    <location>
        <begin position="235"/>
        <end position="258"/>
    </location>
</feature>
<evidence type="ECO:0000256" key="1">
    <source>
        <dbReference type="SAM" id="MobiDB-lite"/>
    </source>
</evidence>
<keyword evidence="4" id="KW-1185">Reference proteome</keyword>
<dbReference type="AlphaFoldDB" id="A0A919KCS3"/>
<dbReference type="InterPro" id="IPR011330">
    <property type="entry name" value="Glyco_hydro/deAcase_b/a-brl"/>
</dbReference>
<dbReference type="Pfam" id="PF01522">
    <property type="entry name" value="Polysacc_deac_1"/>
    <property type="match status" value="1"/>
</dbReference>
<organism evidence="3 4">
    <name type="scientific">Streptomyces capoamus</name>
    <dbReference type="NCBI Taxonomy" id="68183"/>
    <lineage>
        <taxon>Bacteria</taxon>
        <taxon>Bacillati</taxon>
        <taxon>Actinomycetota</taxon>
        <taxon>Actinomycetes</taxon>
        <taxon>Kitasatosporales</taxon>
        <taxon>Streptomycetaceae</taxon>
        <taxon>Streptomyces</taxon>
    </lineage>
</organism>
<protein>
    <submittedName>
        <fullName evidence="3">Polysaccharide deacetylase familiy protein</fullName>
    </submittedName>
</protein>
<dbReference type="PANTHER" id="PTHR10587">
    <property type="entry name" value="GLYCOSYL TRANSFERASE-RELATED"/>
    <property type="match status" value="1"/>
</dbReference>
<dbReference type="InterPro" id="IPR050248">
    <property type="entry name" value="Polysacc_deacetylase_ArnD"/>
</dbReference>
<dbReference type="GO" id="GO:0016810">
    <property type="term" value="F:hydrolase activity, acting on carbon-nitrogen (but not peptide) bonds"/>
    <property type="evidence" value="ECO:0007669"/>
    <property type="project" value="InterPro"/>
</dbReference>
<dbReference type="RefSeq" id="WP_189984368.1">
    <property type="nucleotide sequence ID" value="NZ_BNBF01000016.1"/>
</dbReference>
<dbReference type="InterPro" id="IPR002509">
    <property type="entry name" value="NODB_dom"/>
</dbReference>
<evidence type="ECO:0000313" key="4">
    <source>
        <dbReference type="Proteomes" id="UP000619355"/>
    </source>
</evidence>
<accession>A0A919KCS3</accession>